<dbReference type="Proteomes" id="UP001628179">
    <property type="component" value="Unassembled WGS sequence"/>
</dbReference>
<dbReference type="EMBL" id="BAAFSV010000005">
    <property type="protein sequence ID" value="GAB1319239.1"/>
    <property type="molecule type" value="Genomic_DNA"/>
</dbReference>
<evidence type="ECO:0000256" key="1">
    <source>
        <dbReference type="SAM" id="MobiDB-lite"/>
    </source>
</evidence>
<organism evidence="2 3">
    <name type="scientific">Madurella fahalii</name>
    <dbReference type="NCBI Taxonomy" id="1157608"/>
    <lineage>
        <taxon>Eukaryota</taxon>
        <taxon>Fungi</taxon>
        <taxon>Dikarya</taxon>
        <taxon>Ascomycota</taxon>
        <taxon>Pezizomycotina</taxon>
        <taxon>Sordariomycetes</taxon>
        <taxon>Sordariomycetidae</taxon>
        <taxon>Sordariales</taxon>
        <taxon>Sordariales incertae sedis</taxon>
        <taxon>Madurella</taxon>
    </lineage>
</organism>
<keyword evidence="3" id="KW-1185">Reference proteome</keyword>
<evidence type="ECO:0008006" key="4">
    <source>
        <dbReference type="Google" id="ProtNLM"/>
    </source>
</evidence>
<protein>
    <recommendedName>
        <fullName evidence="4">Protein kinase domain-containing protein</fullName>
    </recommendedName>
</protein>
<reference evidence="2 3" key="1">
    <citation type="submission" date="2024-09" db="EMBL/GenBank/DDBJ databases">
        <title>Itraconazole resistance in Madurella fahalii resulting from another homologue of gene encoding cytochrome P450 14-alpha sterol demethylase (CYP51).</title>
        <authorList>
            <person name="Yoshioka I."/>
            <person name="Fahal A.H."/>
            <person name="Kaneko S."/>
            <person name="Yaguchi T."/>
        </authorList>
    </citation>
    <scope>NUCLEOTIDE SEQUENCE [LARGE SCALE GENOMIC DNA]</scope>
    <source>
        <strain evidence="2 3">IFM 68171</strain>
    </source>
</reference>
<evidence type="ECO:0000313" key="2">
    <source>
        <dbReference type="EMBL" id="GAB1319239.1"/>
    </source>
</evidence>
<gene>
    <name evidence="2" type="ORF">MFIFM68171_09449</name>
</gene>
<sequence>MRFSCFVRASYWVAPFLQAPRIVTRQATIPVNPNLNLNAEGASTPPPPPTLSSPPNRPSSSYGRPPSPASSIQLENEGITVFAATDRGYTAAEEIHKSDYLLLTDDKDLGKLINSHFHVVRKGPNEDLPLQHSEGDEELVSSVDNSNTMALPDGWNFREADSFLGYQRYLLSPFFDMKSPHFVSLHAIESSCALPFIEEFRGERRLEGYHGSVWKVRIYPAHHNFPDGRNPYFAVKQLASPHNQGVKFEQEVGAWAKSAGVAGHHHIIRLLATCQSGSIIFRACDLWALGCVYLEFMVWCLQGYDAELKFSQERADQDSSYPVCHDKFFLVVQTVDQIHSPAAIVKPCVMERIHTLSSHPECSQLCHELLDAIEKDLLAVDPKK</sequence>
<feature type="region of interest" description="Disordered" evidence="1">
    <location>
        <begin position="34"/>
        <end position="70"/>
    </location>
</feature>
<evidence type="ECO:0000313" key="3">
    <source>
        <dbReference type="Proteomes" id="UP001628179"/>
    </source>
</evidence>
<comment type="caution">
    <text evidence="2">The sequence shown here is derived from an EMBL/GenBank/DDBJ whole genome shotgun (WGS) entry which is preliminary data.</text>
</comment>
<feature type="compositionally biased region" description="Pro residues" evidence="1">
    <location>
        <begin position="44"/>
        <end position="57"/>
    </location>
</feature>
<name>A0ABQ0GNC4_9PEZI</name>
<dbReference type="RefSeq" id="XP_070920969.1">
    <property type="nucleotide sequence ID" value="XM_071064868.1"/>
</dbReference>
<proteinExistence type="predicted"/>
<dbReference type="GeneID" id="98180191"/>
<accession>A0ABQ0GNC4</accession>